<dbReference type="GO" id="GO:0005768">
    <property type="term" value="C:endosome"/>
    <property type="evidence" value="ECO:0007669"/>
    <property type="project" value="EnsemblFungi"/>
</dbReference>
<dbReference type="InterPro" id="IPR036322">
    <property type="entry name" value="WD40_repeat_dom_sf"/>
</dbReference>
<evidence type="ECO:0000313" key="5">
    <source>
        <dbReference type="Proteomes" id="UP000005666"/>
    </source>
</evidence>
<dbReference type="GO" id="GO:0000324">
    <property type="term" value="C:fungal-type vacuole"/>
    <property type="evidence" value="ECO:0007669"/>
    <property type="project" value="EnsemblFungi"/>
</dbReference>
<evidence type="ECO:0000256" key="2">
    <source>
        <dbReference type="ARBA" id="ARBA00022737"/>
    </source>
</evidence>
<dbReference type="HOGENOM" id="CLU_025895_0_1_1"/>
<name>G8BNV0_TETPH</name>
<dbReference type="InterPro" id="IPR015943">
    <property type="entry name" value="WD40/YVTN_repeat-like_dom_sf"/>
</dbReference>
<protein>
    <recommendedName>
        <fullName evidence="6">SVP1-like protein 2</fullName>
    </recommendedName>
</protein>
<dbReference type="Proteomes" id="UP000005666">
    <property type="component" value="Chromosome 1"/>
</dbReference>
<dbReference type="GO" id="GO:0010314">
    <property type="term" value="F:phosphatidylinositol-5-phosphate binding"/>
    <property type="evidence" value="ECO:0007669"/>
    <property type="project" value="EnsemblFungi"/>
</dbReference>
<dbReference type="GO" id="GO:0034727">
    <property type="term" value="P:piecemeal microautophagy of the nucleus"/>
    <property type="evidence" value="ECO:0007669"/>
    <property type="project" value="EnsemblFungi"/>
</dbReference>
<dbReference type="eggNOG" id="KOG2111">
    <property type="taxonomic scope" value="Eukaryota"/>
</dbReference>
<evidence type="ECO:0008006" key="6">
    <source>
        <dbReference type="Google" id="ProtNLM"/>
    </source>
</evidence>
<dbReference type="PANTHER" id="PTHR11227">
    <property type="entry name" value="WD-REPEAT PROTEIN INTERACTING WITH PHOSPHOINOSIDES WIPI -RELATED"/>
    <property type="match status" value="1"/>
</dbReference>
<comment type="similarity">
    <text evidence="3">Belongs to the WD repeat PROPPIN family.</text>
</comment>
<keyword evidence="2" id="KW-0677">Repeat</keyword>
<dbReference type="AlphaFoldDB" id="G8BNV0"/>
<keyword evidence="5" id="KW-1185">Reference proteome</keyword>
<organism evidence="4 5">
    <name type="scientific">Tetrapisispora phaffii (strain ATCC 24235 / CBS 4417 / NBRC 1672 / NRRL Y-8282 / UCD 70-5)</name>
    <name type="common">Yeast</name>
    <name type="synonym">Fabospora phaffii</name>
    <dbReference type="NCBI Taxonomy" id="1071381"/>
    <lineage>
        <taxon>Eukaryota</taxon>
        <taxon>Fungi</taxon>
        <taxon>Dikarya</taxon>
        <taxon>Ascomycota</taxon>
        <taxon>Saccharomycotina</taxon>
        <taxon>Saccharomycetes</taxon>
        <taxon>Saccharomycetales</taxon>
        <taxon>Saccharomycetaceae</taxon>
        <taxon>Tetrapisispora</taxon>
    </lineage>
</organism>
<dbReference type="STRING" id="1071381.G8BNV0"/>
<dbReference type="RefSeq" id="XP_003684012.1">
    <property type="nucleotide sequence ID" value="XM_003683964.1"/>
</dbReference>
<keyword evidence="1" id="KW-0853">WD repeat</keyword>
<reference evidence="4 5" key="1">
    <citation type="journal article" date="2011" name="Proc. Natl. Acad. Sci. U.S.A.">
        <title>Evolutionary erosion of yeast sex chromosomes by mating-type switching accidents.</title>
        <authorList>
            <person name="Gordon J.L."/>
            <person name="Armisen D."/>
            <person name="Proux-Wera E."/>
            <person name="Oheigeartaigh S.S."/>
            <person name="Byrne K.P."/>
            <person name="Wolfe K.H."/>
        </authorList>
    </citation>
    <scope>NUCLEOTIDE SEQUENCE [LARGE SCALE GENOMIC DNA]</scope>
    <source>
        <strain evidence="5">ATCC 24235 / CBS 4417 / NBRC 1672 / NRRL Y-8282 / UCD 70-5</strain>
    </source>
</reference>
<dbReference type="InterPro" id="IPR001680">
    <property type="entry name" value="WD40_rpt"/>
</dbReference>
<dbReference type="SUPFAM" id="SSF50978">
    <property type="entry name" value="WD40 repeat-like"/>
    <property type="match status" value="1"/>
</dbReference>
<dbReference type="EMBL" id="HE612856">
    <property type="protein sequence ID" value="CCE61578.1"/>
    <property type="molecule type" value="Genomic_DNA"/>
</dbReference>
<dbReference type="KEGG" id="tpf:TPHA_0A05030"/>
<dbReference type="GO" id="GO:0070273">
    <property type="term" value="F:phosphatidylinositol-4-phosphate binding"/>
    <property type="evidence" value="ECO:0007669"/>
    <property type="project" value="EnsemblFungi"/>
</dbReference>
<dbReference type="OrthoDB" id="1667587at2759"/>
<dbReference type="Gene3D" id="2.130.10.10">
    <property type="entry name" value="YVTN repeat-like/Quinoprotein amine dehydrogenase"/>
    <property type="match status" value="1"/>
</dbReference>
<dbReference type="OMA" id="GGPQCMC"/>
<dbReference type="SMART" id="SM00320">
    <property type="entry name" value="WD40"/>
    <property type="match status" value="3"/>
</dbReference>
<gene>
    <name evidence="4" type="primary">TPHA0A05030</name>
    <name evidence="4" type="ordered locus">TPHA_0A05030</name>
</gene>
<dbReference type="GO" id="GO:0080025">
    <property type="term" value="F:phosphatidylinositol-3,5-bisphosphate binding"/>
    <property type="evidence" value="ECO:0007669"/>
    <property type="project" value="EnsemblFungi"/>
</dbReference>
<sequence length="462" mass="53407">MNVRSNIVNTQSVRHQKFLDISFNQDESCFSCSSENGFKVYNSNPLSCKLTYISNDQERCGIAYSKMLHRTNYIALLGGGLKPKYPPNKLIVWDDLKKKESIVLKFMSPLKSVFISRIYIIAVLANSIEIFQFQPKTVKICPSLSIEHNSTCDFVICQNNRSQRRGTNESNSFIKNKMSIKCYLAYVSPRMLGQIHIADLSQLRYNENNPDESQLLPTSIIKAHKSAIRLVRLNKQGTMVATCSRQGTLIRIFSTINGVLLKEFRRGLDRADIYEMSFSPNGTRLAVISDKQTLHIFQLTSLQSEEGNENDTNKEKDNFNHNKTHVLRNYVPHIWKPKYIYSVWSMCSLHLKNPLLRDGLNSNEPDLEFLNDRCKIGWSTGTGNDDNDNYYDEDTLILVWKGRGIWEKYVILEHEHNDENDEMHSPKVVKNYTINETLNRDASSTAPKKKKWELVRESWREL</sequence>
<dbReference type="GO" id="GO:0032266">
    <property type="term" value="F:phosphatidylinositol-3-phosphate binding"/>
    <property type="evidence" value="ECO:0007669"/>
    <property type="project" value="EnsemblFungi"/>
</dbReference>
<dbReference type="GeneID" id="11532350"/>
<dbReference type="InterPro" id="IPR048720">
    <property type="entry name" value="PROPPIN"/>
</dbReference>
<dbReference type="Pfam" id="PF21032">
    <property type="entry name" value="PROPPIN"/>
    <property type="match status" value="1"/>
</dbReference>
<evidence type="ECO:0000313" key="4">
    <source>
        <dbReference type="EMBL" id="CCE61578.1"/>
    </source>
</evidence>
<proteinExistence type="inferred from homology"/>
<evidence type="ECO:0000256" key="3">
    <source>
        <dbReference type="ARBA" id="ARBA00025740"/>
    </source>
</evidence>
<evidence type="ECO:0000256" key="1">
    <source>
        <dbReference type="ARBA" id="ARBA00022574"/>
    </source>
</evidence>
<accession>G8BNV0</accession>